<protein>
    <submittedName>
        <fullName evidence="2">Uncharacterized protein</fullName>
    </submittedName>
</protein>
<dbReference type="InterPro" id="IPR004658">
    <property type="entry name" value="OMP_Slp"/>
</dbReference>
<accession>A0A246JU49</accession>
<evidence type="ECO:0000256" key="1">
    <source>
        <dbReference type="SAM" id="SignalP"/>
    </source>
</evidence>
<gene>
    <name evidence="2" type="ORF">CDQ91_11080</name>
</gene>
<comment type="caution">
    <text evidence="2">The sequence shown here is derived from an EMBL/GenBank/DDBJ whole genome shotgun (WGS) entry which is preliminary data.</text>
</comment>
<sequence>MTNGLIQPIRRKMIGALCCGPVLLACAQPMAASEQKGSQTAVEDPTPAPTPAQEIEMLQRIAVVPLTPDQAVGERHIGKRVRWAGSVHHMSRSDNGACLTILYALSGDYGEPRWTLDPTYQSFEACATGSYDPELVHDSTNVTIVGTVSGETYIGMGGGGSVGPVIKIEKLFRWSDCLAGDSSPVCKYGFLTPEASADVQ</sequence>
<name>A0A246JU49_9SPHN</name>
<feature type="signal peptide" evidence="1">
    <location>
        <begin position="1"/>
        <end position="27"/>
    </location>
</feature>
<dbReference type="Proteomes" id="UP000197097">
    <property type="component" value="Unassembled WGS sequence"/>
</dbReference>
<dbReference type="Pfam" id="PF03843">
    <property type="entry name" value="Slp"/>
    <property type="match status" value="1"/>
</dbReference>
<feature type="chain" id="PRO_5012309370" evidence="1">
    <location>
        <begin position="28"/>
        <end position="200"/>
    </location>
</feature>
<reference evidence="2 3" key="1">
    <citation type="journal article" date="2002" name="Int. J. Syst. Evol. Microbiol.">
        <title>Sphingopyxis witflariensis sp. nov., isolated from activated sludge.</title>
        <authorList>
            <person name="Kampfer P."/>
            <person name="Witzenberger R."/>
            <person name="Denner E.B."/>
            <person name="Busse H.J."/>
            <person name="Neef A."/>
        </authorList>
    </citation>
    <scope>NUCLEOTIDE SEQUENCE [LARGE SCALE GENOMIC DNA]</scope>
    <source>
        <strain evidence="2 3">DSM 14551</strain>
    </source>
</reference>
<organism evidence="2 3">
    <name type="scientific">Sphingopyxis witflariensis</name>
    <dbReference type="NCBI Taxonomy" id="173675"/>
    <lineage>
        <taxon>Bacteria</taxon>
        <taxon>Pseudomonadati</taxon>
        <taxon>Pseudomonadota</taxon>
        <taxon>Alphaproteobacteria</taxon>
        <taxon>Sphingomonadales</taxon>
        <taxon>Sphingomonadaceae</taxon>
        <taxon>Sphingopyxis</taxon>
    </lineage>
</organism>
<proteinExistence type="predicted"/>
<keyword evidence="1" id="KW-0732">Signal</keyword>
<keyword evidence="3" id="KW-1185">Reference proteome</keyword>
<evidence type="ECO:0000313" key="2">
    <source>
        <dbReference type="EMBL" id="OWQ96601.1"/>
    </source>
</evidence>
<evidence type="ECO:0000313" key="3">
    <source>
        <dbReference type="Proteomes" id="UP000197097"/>
    </source>
</evidence>
<dbReference type="EMBL" id="NISJ01000005">
    <property type="protein sequence ID" value="OWQ96601.1"/>
    <property type="molecule type" value="Genomic_DNA"/>
</dbReference>
<dbReference type="AlphaFoldDB" id="A0A246JU49"/>
<dbReference type="GO" id="GO:0019867">
    <property type="term" value="C:outer membrane"/>
    <property type="evidence" value="ECO:0007669"/>
    <property type="project" value="InterPro"/>
</dbReference>